<keyword evidence="2" id="KW-1185">Reference proteome</keyword>
<accession>A0A5C1DDX6</accession>
<sequence length="141" mass="14884">MRKILAGSLIVMSSLCFTGCTSMRVIADNQQAISSLGAPEQKQLKAGDKVNVKTNDGKQYVLTLSAVDQQGLEGKLEDGNQNMRLPWQAINEIQLSEVDGWKTAGLVALIAGIVIGMASAFTHSVADQGSHIYDGVAAAGH</sequence>
<dbReference type="AlphaFoldDB" id="A0A5C1DDX6"/>
<dbReference type="RefSeq" id="WP_149295055.1">
    <property type="nucleotide sequence ID" value="NZ_CP043473.1"/>
</dbReference>
<dbReference type="EMBL" id="CP043473">
    <property type="protein sequence ID" value="QEL54673.1"/>
    <property type="molecule type" value="Genomic_DNA"/>
</dbReference>
<name>A0A5C1DDX6_9NEIS</name>
<evidence type="ECO:0000313" key="2">
    <source>
        <dbReference type="Proteomes" id="UP000322079"/>
    </source>
</evidence>
<protein>
    <submittedName>
        <fullName evidence="1">Uncharacterized protein</fullName>
    </submittedName>
</protein>
<reference evidence="1 2" key="1">
    <citation type="submission" date="2019-08" db="EMBL/GenBank/DDBJ databases">
        <title>Chromobacterium paludis, a novel bacterium isolated from a Maryland marsh pond.</title>
        <authorList>
            <person name="Blackburn M.B."/>
            <person name="Gundersen-Rindal D.E."/>
        </authorList>
    </citation>
    <scope>NUCLEOTIDE SEQUENCE [LARGE SCALE GENOMIC DNA]</scope>
    <source>
        <strain evidence="2">IIBBL 257-1</strain>
    </source>
</reference>
<organism evidence="1 2">
    <name type="scientific">Chromobacterium paludis</name>
    <dbReference type="NCBI Taxonomy" id="2605945"/>
    <lineage>
        <taxon>Bacteria</taxon>
        <taxon>Pseudomonadati</taxon>
        <taxon>Pseudomonadota</taxon>
        <taxon>Betaproteobacteria</taxon>
        <taxon>Neisseriales</taxon>
        <taxon>Chromobacteriaceae</taxon>
        <taxon>Chromobacterium</taxon>
    </lineage>
</organism>
<gene>
    <name evidence="1" type="ORF">FYK34_03390</name>
</gene>
<dbReference type="Proteomes" id="UP000322079">
    <property type="component" value="Chromosome"/>
</dbReference>
<proteinExistence type="predicted"/>
<evidence type="ECO:0000313" key="1">
    <source>
        <dbReference type="EMBL" id="QEL54673.1"/>
    </source>
</evidence>
<dbReference type="KEGG" id="chrm:FYK34_03390"/>